<protein>
    <submittedName>
        <fullName evidence="2">Uncharacterized protein</fullName>
    </submittedName>
</protein>
<proteinExistence type="predicted"/>
<keyword evidence="1" id="KW-1133">Transmembrane helix</keyword>
<reference evidence="2" key="2">
    <citation type="journal article" date="2015" name="Data Brief">
        <title>Shoot transcriptome of the giant reed, Arundo donax.</title>
        <authorList>
            <person name="Barrero R.A."/>
            <person name="Guerrero F.D."/>
            <person name="Moolhuijzen P."/>
            <person name="Goolsby J.A."/>
            <person name="Tidwell J."/>
            <person name="Bellgard S.E."/>
            <person name="Bellgard M.I."/>
        </authorList>
    </citation>
    <scope>NUCLEOTIDE SEQUENCE</scope>
    <source>
        <tissue evidence="2">Shoot tissue taken approximately 20 cm above the soil surface</tissue>
    </source>
</reference>
<sequence>MIFPWIFRGLICKTCLMPYYLGPSFIASFVSFVYFF</sequence>
<name>A0A0A9GU19_ARUDO</name>
<accession>A0A0A9GU19</accession>
<keyword evidence="1" id="KW-0812">Transmembrane</keyword>
<organism evidence="2">
    <name type="scientific">Arundo donax</name>
    <name type="common">Giant reed</name>
    <name type="synonym">Donax arundinaceus</name>
    <dbReference type="NCBI Taxonomy" id="35708"/>
    <lineage>
        <taxon>Eukaryota</taxon>
        <taxon>Viridiplantae</taxon>
        <taxon>Streptophyta</taxon>
        <taxon>Embryophyta</taxon>
        <taxon>Tracheophyta</taxon>
        <taxon>Spermatophyta</taxon>
        <taxon>Magnoliopsida</taxon>
        <taxon>Liliopsida</taxon>
        <taxon>Poales</taxon>
        <taxon>Poaceae</taxon>
        <taxon>PACMAD clade</taxon>
        <taxon>Arundinoideae</taxon>
        <taxon>Arundineae</taxon>
        <taxon>Arundo</taxon>
    </lineage>
</organism>
<feature type="transmembrane region" description="Helical" evidence="1">
    <location>
        <begin position="16"/>
        <end position="35"/>
    </location>
</feature>
<evidence type="ECO:0000256" key="1">
    <source>
        <dbReference type="SAM" id="Phobius"/>
    </source>
</evidence>
<dbReference type="AlphaFoldDB" id="A0A0A9GU19"/>
<dbReference type="EMBL" id="GBRH01169371">
    <property type="protein sequence ID" value="JAE28525.1"/>
    <property type="molecule type" value="Transcribed_RNA"/>
</dbReference>
<keyword evidence="1" id="KW-0472">Membrane</keyword>
<evidence type="ECO:0000313" key="2">
    <source>
        <dbReference type="EMBL" id="JAE28525.1"/>
    </source>
</evidence>
<reference evidence="2" key="1">
    <citation type="submission" date="2014-09" db="EMBL/GenBank/DDBJ databases">
        <authorList>
            <person name="Magalhaes I.L.F."/>
            <person name="Oliveira U."/>
            <person name="Santos F.R."/>
            <person name="Vidigal T.H.D.A."/>
            <person name="Brescovit A.D."/>
            <person name="Santos A.J."/>
        </authorList>
    </citation>
    <scope>NUCLEOTIDE SEQUENCE</scope>
    <source>
        <tissue evidence="2">Shoot tissue taken approximately 20 cm above the soil surface</tissue>
    </source>
</reference>